<evidence type="ECO:0000313" key="3">
    <source>
        <dbReference type="Proteomes" id="UP000230551"/>
    </source>
</evidence>
<evidence type="ECO:0000256" key="1">
    <source>
        <dbReference type="SAM" id="Phobius"/>
    </source>
</evidence>
<reference evidence="2 3" key="1">
    <citation type="journal article" date="2017" name="Infect. Genet. Evol.">
        <title>The new phylogeny of the genus Mycobacterium: The old and the news.</title>
        <authorList>
            <person name="Tortoli E."/>
            <person name="Fedrizzi T."/>
            <person name="Meehan C.J."/>
            <person name="Trovato A."/>
            <person name="Grottola A."/>
            <person name="Giacobazzi E."/>
            <person name="Serpini G.F."/>
            <person name="Tagliazucchi S."/>
            <person name="Fabio A."/>
            <person name="Bettua C."/>
            <person name="Bertorelli R."/>
            <person name="Frascaro F."/>
            <person name="De Sanctis V."/>
            <person name="Pecorari M."/>
            <person name="Jousson O."/>
            <person name="Segata N."/>
            <person name="Cirillo D.M."/>
        </authorList>
    </citation>
    <scope>NUCLEOTIDE SEQUENCE [LARGE SCALE GENOMIC DNA]</scope>
    <source>
        <strain evidence="2 3">CIP1034565</strain>
    </source>
</reference>
<name>A0A2G5PED8_9MYCO</name>
<comment type="caution">
    <text evidence="2">The sequence shown here is derived from an EMBL/GenBank/DDBJ whole genome shotgun (WGS) entry which is preliminary data.</text>
</comment>
<dbReference type="EMBL" id="PDCN02000005">
    <property type="protein sequence ID" value="PIB76284.1"/>
    <property type="molecule type" value="Genomic_DNA"/>
</dbReference>
<dbReference type="RefSeq" id="WP_090587154.1">
    <property type="nucleotide sequence ID" value="NZ_CP104302.1"/>
</dbReference>
<proteinExistence type="predicted"/>
<sequence>MTEHRHSESVSSAIARLDRDARGAGVTIARLGPDVMAAQLGDETAVVSFDESRARYRLEGPDVLAKREFGAGDRVGGFNYHGVSDVGMAQRMTLLKGKSVQLTGMVVREDSTGRWEPQPASELDHFLYDRLAPYGWHQQLTWSSARVLVGAAAVALVVVVALVAATIAAFLT</sequence>
<accession>A0A2G5PED8</accession>
<dbReference type="OrthoDB" id="4775617at2"/>
<dbReference type="AlphaFoldDB" id="A0A2G5PED8"/>
<organism evidence="2 3">
    <name type="scientific">Mycolicibacterium brumae</name>
    <dbReference type="NCBI Taxonomy" id="85968"/>
    <lineage>
        <taxon>Bacteria</taxon>
        <taxon>Bacillati</taxon>
        <taxon>Actinomycetota</taxon>
        <taxon>Actinomycetes</taxon>
        <taxon>Mycobacteriales</taxon>
        <taxon>Mycobacteriaceae</taxon>
        <taxon>Mycolicibacterium</taxon>
    </lineage>
</organism>
<protein>
    <submittedName>
        <fullName evidence="2">Uncharacterized protein</fullName>
    </submittedName>
</protein>
<dbReference type="Proteomes" id="UP000230551">
    <property type="component" value="Unassembled WGS sequence"/>
</dbReference>
<evidence type="ECO:0000313" key="2">
    <source>
        <dbReference type="EMBL" id="PIB76284.1"/>
    </source>
</evidence>
<keyword evidence="1" id="KW-0472">Membrane</keyword>
<feature type="transmembrane region" description="Helical" evidence="1">
    <location>
        <begin position="147"/>
        <end position="171"/>
    </location>
</feature>
<gene>
    <name evidence="2" type="ORF">CQY22_006070</name>
</gene>
<keyword evidence="1" id="KW-0812">Transmembrane</keyword>
<keyword evidence="3" id="KW-1185">Reference proteome</keyword>
<keyword evidence="1" id="KW-1133">Transmembrane helix</keyword>